<feature type="transmembrane region" description="Helical" evidence="10">
    <location>
        <begin position="119"/>
        <end position="140"/>
    </location>
</feature>
<evidence type="ECO:0000259" key="11">
    <source>
        <dbReference type="PROSITE" id="PS50835"/>
    </source>
</evidence>
<dbReference type="GO" id="GO:0005615">
    <property type="term" value="C:extracellular space"/>
    <property type="evidence" value="ECO:0007669"/>
    <property type="project" value="TreeGrafter"/>
</dbReference>
<evidence type="ECO:0000256" key="6">
    <source>
        <dbReference type="ARBA" id="ARBA00022989"/>
    </source>
</evidence>
<dbReference type="InParanoid" id="A0A6P9C5D5"/>
<sequence length="172" mass="19686">MRTSLLLNPGNSDFAVSTEPPVGKVTHKVVDDSLEVLICQAFGFYPKEIQTIWTRDGEACKYGTLHRNVAPNSDGTYYVQLSIEIDPKERDCFRCHLEHESLQEPLVLSFKKETGGVRWIVFGIVATVGIVILGLLSLFLECRQRRLRREFYRKFPIIIYSNSMDGTEDKKK</sequence>
<dbReference type="InterPro" id="IPR013783">
    <property type="entry name" value="Ig-like_fold"/>
</dbReference>
<keyword evidence="7 10" id="KW-0472">Membrane</keyword>
<comment type="subcellular location">
    <subcellularLocation>
        <location evidence="1">Membrane</location>
        <topology evidence="1">Single-pass type I membrane protein</topology>
    </subcellularLocation>
</comment>
<dbReference type="OMA" id="EHITHHP"/>
<dbReference type="GO" id="GO:0002474">
    <property type="term" value="P:antigen processing and presentation of peptide antigen via MHC class I"/>
    <property type="evidence" value="ECO:0007669"/>
    <property type="project" value="UniProtKB-KW"/>
</dbReference>
<evidence type="ECO:0000256" key="1">
    <source>
        <dbReference type="ARBA" id="ARBA00004479"/>
    </source>
</evidence>
<evidence type="ECO:0000313" key="12">
    <source>
        <dbReference type="Proteomes" id="UP001652622"/>
    </source>
</evidence>
<dbReference type="PANTHER" id="PTHR16675:SF242">
    <property type="entry name" value="MAJOR HISTOCOMPATIBILITY COMPLEX CLASS I-RELATED GENE PROTEIN"/>
    <property type="match status" value="1"/>
</dbReference>
<keyword evidence="12" id="KW-1185">Reference proteome</keyword>
<protein>
    <submittedName>
        <fullName evidence="13">Major histocompatibility complex class I-related gene protein-like</fullName>
    </submittedName>
</protein>
<organism evidence="12 13">
    <name type="scientific">Pantherophis guttatus</name>
    <name type="common">Corn snake</name>
    <name type="synonym">Elaphe guttata</name>
    <dbReference type="NCBI Taxonomy" id="94885"/>
    <lineage>
        <taxon>Eukaryota</taxon>
        <taxon>Metazoa</taxon>
        <taxon>Chordata</taxon>
        <taxon>Craniata</taxon>
        <taxon>Vertebrata</taxon>
        <taxon>Euteleostomi</taxon>
        <taxon>Lepidosauria</taxon>
        <taxon>Squamata</taxon>
        <taxon>Bifurcata</taxon>
        <taxon>Unidentata</taxon>
        <taxon>Episquamata</taxon>
        <taxon>Toxicofera</taxon>
        <taxon>Serpentes</taxon>
        <taxon>Colubroidea</taxon>
        <taxon>Colubridae</taxon>
        <taxon>Colubrinae</taxon>
        <taxon>Pantherophis</taxon>
    </lineage>
</organism>
<proteinExistence type="predicted"/>
<keyword evidence="9" id="KW-0325">Glycoprotein</keyword>
<dbReference type="Proteomes" id="UP001652622">
    <property type="component" value="Unplaced"/>
</dbReference>
<reference evidence="13" key="1">
    <citation type="submission" date="2025-08" db="UniProtKB">
        <authorList>
            <consortium name="RefSeq"/>
        </authorList>
    </citation>
    <scope>IDENTIFICATION</scope>
    <source>
        <tissue evidence="13">Blood</tissue>
    </source>
</reference>
<dbReference type="InterPro" id="IPR003597">
    <property type="entry name" value="Ig_C1-set"/>
</dbReference>
<dbReference type="PANTHER" id="PTHR16675">
    <property type="entry name" value="MHC CLASS I-RELATED"/>
    <property type="match status" value="1"/>
</dbReference>
<dbReference type="GO" id="GO:0009897">
    <property type="term" value="C:external side of plasma membrane"/>
    <property type="evidence" value="ECO:0007669"/>
    <property type="project" value="TreeGrafter"/>
</dbReference>
<dbReference type="RefSeq" id="XP_034277769.1">
    <property type="nucleotide sequence ID" value="XM_034421878.1"/>
</dbReference>
<dbReference type="SMART" id="SM00407">
    <property type="entry name" value="IGc1"/>
    <property type="match status" value="1"/>
</dbReference>
<evidence type="ECO:0000256" key="5">
    <source>
        <dbReference type="ARBA" id="ARBA00022859"/>
    </source>
</evidence>
<dbReference type="PROSITE" id="PS50835">
    <property type="entry name" value="IG_LIKE"/>
    <property type="match status" value="1"/>
</dbReference>
<dbReference type="InterPro" id="IPR050208">
    <property type="entry name" value="MHC_class-I_related"/>
</dbReference>
<dbReference type="FunFam" id="2.60.40.10:FF:000204">
    <property type="entry name" value="Major histocompatibility complex, class I-related protein"/>
    <property type="match status" value="1"/>
</dbReference>
<evidence type="ECO:0000256" key="4">
    <source>
        <dbReference type="ARBA" id="ARBA00022729"/>
    </source>
</evidence>
<keyword evidence="8" id="KW-1015">Disulfide bond</keyword>
<evidence type="ECO:0000256" key="9">
    <source>
        <dbReference type="ARBA" id="ARBA00023180"/>
    </source>
</evidence>
<feature type="domain" description="Ig-like" evidence="11">
    <location>
        <begin position="20"/>
        <end position="109"/>
    </location>
</feature>
<evidence type="ECO:0000256" key="8">
    <source>
        <dbReference type="ARBA" id="ARBA00023157"/>
    </source>
</evidence>
<gene>
    <name evidence="13" type="primary">LOC117668168</name>
</gene>
<keyword evidence="6 10" id="KW-1133">Transmembrane helix</keyword>
<keyword evidence="2" id="KW-0490">MHC I</keyword>
<dbReference type="SUPFAM" id="SSF48726">
    <property type="entry name" value="Immunoglobulin"/>
    <property type="match status" value="1"/>
</dbReference>
<dbReference type="GO" id="GO:0042612">
    <property type="term" value="C:MHC class I protein complex"/>
    <property type="evidence" value="ECO:0007669"/>
    <property type="project" value="UniProtKB-KW"/>
</dbReference>
<dbReference type="Gene3D" id="2.60.40.10">
    <property type="entry name" value="Immunoglobulins"/>
    <property type="match status" value="1"/>
</dbReference>
<dbReference type="InterPro" id="IPR007110">
    <property type="entry name" value="Ig-like_dom"/>
</dbReference>
<dbReference type="AlphaFoldDB" id="A0A6P9C5D5"/>
<evidence type="ECO:0000256" key="10">
    <source>
        <dbReference type="SAM" id="Phobius"/>
    </source>
</evidence>
<evidence type="ECO:0000313" key="13">
    <source>
        <dbReference type="RefSeq" id="XP_034277769.1"/>
    </source>
</evidence>
<evidence type="ECO:0000256" key="7">
    <source>
        <dbReference type="ARBA" id="ARBA00023136"/>
    </source>
</evidence>
<evidence type="ECO:0000256" key="2">
    <source>
        <dbReference type="ARBA" id="ARBA00022451"/>
    </source>
</evidence>
<dbReference type="Pfam" id="PF07654">
    <property type="entry name" value="C1-set"/>
    <property type="match status" value="1"/>
</dbReference>
<evidence type="ECO:0000256" key="3">
    <source>
        <dbReference type="ARBA" id="ARBA00022692"/>
    </source>
</evidence>
<dbReference type="GO" id="GO:0006955">
    <property type="term" value="P:immune response"/>
    <property type="evidence" value="ECO:0007669"/>
    <property type="project" value="TreeGrafter"/>
</dbReference>
<accession>A0A6P9C5D5</accession>
<dbReference type="KEGG" id="pgut:117668168"/>
<dbReference type="InterPro" id="IPR036179">
    <property type="entry name" value="Ig-like_dom_sf"/>
</dbReference>
<keyword evidence="5" id="KW-0391">Immunity</keyword>
<keyword evidence="3 10" id="KW-0812">Transmembrane</keyword>
<name>A0A6P9C5D5_PANGU</name>
<dbReference type="GeneID" id="117668168"/>
<keyword evidence="4" id="KW-0732">Signal</keyword>